<feature type="compositionally biased region" description="Low complexity" evidence="1">
    <location>
        <begin position="37"/>
        <end position="48"/>
    </location>
</feature>
<feature type="region of interest" description="Disordered" evidence="1">
    <location>
        <begin position="1"/>
        <end position="56"/>
    </location>
</feature>
<keyword evidence="3" id="KW-1185">Reference proteome</keyword>
<protein>
    <submittedName>
        <fullName evidence="2">Uncharacterized protein</fullName>
    </submittedName>
</protein>
<evidence type="ECO:0000313" key="2">
    <source>
        <dbReference type="EMBL" id="KIM54067.1"/>
    </source>
</evidence>
<proteinExistence type="predicted"/>
<feature type="compositionally biased region" description="Polar residues" evidence="1">
    <location>
        <begin position="1"/>
        <end position="17"/>
    </location>
</feature>
<dbReference type="EMBL" id="KN822163">
    <property type="protein sequence ID" value="KIM54067.1"/>
    <property type="molecule type" value="Genomic_DNA"/>
</dbReference>
<sequence>MTTATHNDGTLPTCNSQKHLETQDATTLPHHDDTMTRRTMPTRTHAATINTTRRRS</sequence>
<name>A0A0C2ZN69_9AGAM</name>
<evidence type="ECO:0000256" key="1">
    <source>
        <dbReference type="SAM" id="MobiDB-lite"/>
    </source>
</evidence>
<reference evidence="2 3" key="1">
    <citation type="submission" date="2014-04" db="EMBL/GenBank/DDBJ databases">
        <authorList>
            <consortium name="DOE Joint Genome Institute"/>
            <person name="Kuo A."/>
            <person name="Kohler A."/>
            <person name="Nagy L.G."/>
            <person name="Floudas D."/>
            <person name="Copeland A."/>
            <person name="Barry K.W."/>
            <person name="Cichocki N."/>
            <person name="Veneault-Fourrey C."/>
            <person name="LaButti K."/>
            <person name="Lindquist E.A."/>
            <person name="Lipzen A."/>
            <person name="Lundell T."/>
            <person name="Morin E."/>
            <person name="Murat C."/>
            <person name="Sun H."/>
            <person name="Tunlid A."/>
            <person name="Henrissat B."/>
            <person name="Grigoriev I.V."/>
            <person name="Hibbett D.S."/>
            <person name="Martin F."/>
            <person name="Nordberg H.P."/>
            <person name="Cantor M.N."/>
            <person name="Hua S.X."/>
        </authorList>
    </citation>
    <scope>NUCLEOTIDE SEQUENCE [LARGE SCALE GENOMIC DNA]</scope>
    <source>
        <strain evidence="2 3">Foug A</strain>
    </source>
</reference>
<dbReference type="HOGENOM" id="CLU_3015508_0_0_1"/>
<accession>A0A0C2ZN69</accession>
<reference evidence="3" key="2">
    <citation type="submission" date="2015-01" db="EMBL/GenBank/DDBJ databases">
        <title>Evolutionary Origins and Diversification of the Mycorrhizal Mutualists.</title>
        <authorList>
            <consortium name="DOE Joint Genome Institute"/>
            <consortium name="Mycorrhizal Genomics Consortium"/>
            <person name="Kohler A."/>
            <person name="Kuo A."/>
            <person name="Nagy L.G."/>
            <person name="Floudas D."/>
            <person name="Copeland A."/>
            <person name="Barry K.W."/>
            <person name="Cichocki N."/>
            <person name="Veneault-Fourrey C."/>
            <person name="LaButti K."/>
            <person name="Lindquist E.A."/>
            <person name="Lipzen A."/>
            <person name="Lundell T."/>
            <person name="Morin E."/>
            <person name="Murat C."/>
            <person name="Riley R."/>
            <person name="Ohm R."/>
            <person name="Sun H."/>
            <person name="Tunlid A."/>
            <person name="Henrissat B."/>
            <person name="Grigoriev I.V."/>
            <person name="Hibbett D.S."/>
            <person name="Martin F."/>
        </authorList>
    </citation>
    <scope>NUCLEOTIDE SEQUENCE [LARGE SCALE GENOMIC DNA]</scope>
    <source>
        <strain evidence="3">Foug A</strain>
    </source>
</reference>
<dbReference type="Proteomes" id="UP000053989">
    <property type="component" value="Unassembled WGS sequence"/>
</dbReference>
<gene>
    <name evidence="2" type="ORF">SCLCIDRAFT_1222284</name>
</gene>
<dbReference type="AlphaFoldDB" id="A0A0C2ZN69"/>
<organism evidence="2 3">
    <name type="scientific">Scleroderma citrinum Foug A</name>
    <dbReference type="NCBI Taxonomy" id="1036808"/>
    <lineage>
        <taxon>Eukaryota</taxon>
        <taxon>Fungi</taxon>
        <taxon>Dikarya</taxon>
        <taxon>Basidiomycota</taxon>
        <taxon>Agaricomycotina</taxon>
        <taxon>Agaricomycetes</taxon>
        <taxon>Agaricomycetidae</taxon>
        <taxon>Boletales</taxon>
        <taxon>Sclerodermatineae</taxon>
        <taxon>Sclerodermataceae</taxon>
        <taxon>Scleroderma</taxon>
    </lineage>
</organism>
<evidence type="ECO:0000313" key="3">
    <source>
        <dbReference type="Proteomes" id="UP000053989"/>
    </source>
</evidence>
<dbReference type="InParanoid" id="A0A0C2ZN69"/>